<dbReference type="Gene3D" id="3.60.21.10">
    <property type="match status" value="1"/>
</dbReference>
<organism evidence="4 5">
    <name type="scientific">Bosea rubneri</name>
    <dbReference type="NCBI Taxonomy" id="3075434"/>
    <lineage>
        <taxon>Bacteria</taxon>
        <taxon>Pseudomonadati</taxon>
        <taxon>Pseudomonadota</taxon>
        <taxon>Alphaproteobacteria</taxon>
        <taxon>Hyphomicrobiales</taxon>
        <taxon>Boseaceae</taxon>
        <taxon>Bosea</taxon>
    </lineage>
</organism>
<protein>
    <submittedName>
        <fullName evidence="4">Metallophosphoesterase</fullName>
    </submittedName>
</protein>
<keyword evidence="1" id="KW-0479">Metal-binding</keyword>
<name>A0ABU3S4K9_9HYPH</name>
<evidence type="ECO:0000256" key="1">
    <source>
        <dbReference type="ARBA" id="ARBA00022723"/>
    </source>
</evidence>
<sequence>MPDRRRVLQTLAGLFLSAFGLGSYAYAWEPAHQGVTRYRLKPADWPEGKSLRLAAISDLHVGGPHVPVSRVREIVDLTNLLRPDLILLLGDFIASRPKRPDDPPEAAWAAELTRLQAPHGRFAILGNHDWWHDDRAQRDYRGPTEVRLALEAVGIPVLENDALRLETKAGPLWVAGLGDQLAFLRPRRGQRRGIHDLAGTLAKIDDDAPVILMAHEPDIFARVPARVSLTLSGHTHGGQVRILGWSPIVPSHYGNRYAYGHVVERGRNLIVSGGVGTSKLPIRLGVPPEIVLVELG</sequence>
<evidence type="ECO:0000259" key="3">
    <source>
        <dbReference type="Pfam" id="PF00149"/>
    </source>
</evidence>
<keyword evidence="2" id="KW-0378">Hydrolase</keyword>
<comment type="caution">
    <text evidence="4">The sequence shown here is derived from an EMBL/GenBank/DDBJ whole genome shotgun (WGS) entry which is preliminary data.</text>
</comment>
<gene>
    <name evidence="4" type="ORF">RKE40_07360</name>
</gene>
<proteinExistence type="predicted"/>
<dbReference type="InterPro" id="IPR051158">
    <property type="entry name" value="Metallophosphoesterase_sf"/>
</dbReference>
<reference evidence="4 5" key="1">
    <citation type="submission" date="2023-09" db="EMBL/GenBank/DDBJ databases">
        <title>Whole genome shotgun sequencing (WGS) of Bosea sp. ZW T0_25, isolated from stored onions (Allium cepa).</title>
        <authorList>
            <person name="Stoll D.A."/>
            <person name="Huch M."/>
        </authorList>
    </citation>
    <scope>NUCLEOTIDE SEQUENCE [LARGE SCALE GENOMIC DNA]</scope>
    <source>
        <strain evidence="4 5">ZW T0_25</strain>
    </source>
</reference>
<dbReference type="InterPro" id="IPR029052">
    <property type="entry name" value="Metallo-depent_PP-like"/>
</dbReference>
<evidence type="ECO:0000313" key="5">
    <source>
        <dbReference type="Proteomes" id="UP001254257"/>
    </source>
</evidence>
<dbReference type="Pfam" id="PF00149">
    <property type="entry name" value="Metallophos"/>
    <property type="match status" value="1"/>
</dbReference>
<evidence type="ECO:0000256" key="2">
    <source>
        <dbReference type="ARBA" id="ARBA00022801"/>
    </source>
</evidence>
<evidence type="ECO:0000313" key="4">
    <source>
        <dbReference type="EMBL" id="MDU0339692.1"/>
    </source>
</evidence>
<dbReference type="PANTHER" id="PTHR31302">
    <property type="entry name" value="TRANSMEMBRANE PROTEIN WITH METALLOPHOSPHOESTERASE DOMAIN-RELATED"/>
    <property type="match status" value="1"/>
</dbReference>
<keyword evidence="5" id="KW-1185">Reference proteome</keyword>
<accession>A0ABU3S4K9</accession>
<dbReference type="RefSeq" id="WP_316017587.1">
    <property type="nucleotide sequence ID" value="NZ_JAWDID010000008.1"/>
</dbReference>
<dbReference type="SUPFAM" id="SSF56300">
    <property type="entry name" value="Metallo-dependent phosphatases"/>
    <property type="match status" value="1"/>
</dbReference>
<feature type="domain" description="Calcineurin-like phosphoesterase" evidence="3">
    <location>
        <begin position="51"/>
        <end position="237"/>
    </location>
</feature>
<dbReference type="EMBL" id="JAWDID010000008">
    <property type="protein sequence ID" value="MDU0339692.1"/>
    <property type="molecule type" value="Genomic_DNA"/>
</dbReference>
<dbReference type="PANTHER" id="PTHR31302:SF31">
    <property type="entry name" value="PHOSPHODIESTERASE YAEI"/>
    <property type="match status" value="1"/>
</dbReference>
<dbReference type="InterPro" id="IPR004843">
    <property type="entry name" value="Calcineurin-like_PHP"/>
</dbReference>
<dbReference type="Proteomes" id="UP001254257">
    <property type="component" value="Unassembled WGS sequence"/>
</dbReference>